<keyword evidence="6" id="KW-0239">DNA-directed DNA polymerase</keyword>
<dbReference type="GO" id="GO:0009360">
    <property type="term" value="C:DNA polymerase III complex"/>
    <property type="evidence" value="ECO:0007669"/>
    <property type="project" value="InterPro"/>
</dbReference>
<feature type="domain" description="DNA polymerase III delta subunit-like C-terminal" evidence="10">
    <location>
        <begin position="225"/>
        <end position="341"/>
    </location>
</feature>
<proteinExistence type="inferred from homology"/>
<dbReference type="GO" id="GO:0003677">
    <property type="term" value="F:DNA binding"/>
    <property type="evidence" value="ECO:0007669"/>
    <property type="project" value="InterPro"/>
</dbReference>
<evidence type="ECO:0000256" key="1">
    <source>
        <dbReference type="ARBA" id="ARBA00012417"/>
    </source>
</evidence>
<comment type="similarity">
    <text evidence="7">Belongs to the DNA polymerase HolA subunit family.</text>
</comment>
<dbReference type="Pfam" id="PF06144">
    <property type="entry name" value="DNA_pol3_delta"/>
    <property type="match status" value="1"/>
</dbReference>
<dbReference type="SUPFAM" id="SSF48019">
    <property type="entry name" value="post-AAA+ oligomerization domain-like"/>
    <property type="match status" value="1"/>
</dbReference>
<dbReference type="Pfam" id="PF21694">
    <property type="entry name" value="DNA_pol3_delta_C"/>
    <property type="match status" value="1"/>
</dbReference>
<comment type="catalytic activity">
    <reaction evidence="8">
        <text>DNA(n) + a 2'-deoxyribonucleoside 5'-triphosphate = DNA(n+1) + diphosphate</text>
        <dbReference type="Rhea" id="RHEA:22508"/>
        <dbReference type="Rhea" id="RHEA-COMP:17339"/>
        <dbReference type="Rhea" id="RHEA-COMP:17340"/>
        <dbReference type="ChEBI" id="CHEBI:33019"/>
        <dbReference type="ChEBI" id="CHEBI:61560"/>
        <dbReference type="ChEBI" id="CHEBI:173112"/>
        <dbReference type="EC" id="2.7.7.7"/>
    </reaction>
</comment>
<dbReference type="EMBL" id="DWWJ01000072">
    <property type="protein sequence ID" value="HJC40650.1"/>
    <property type="molecule type" value="Genomic_DNA"/>
</dbReference>
<dbReference type="SUPFAM" id="SSF52540">
    <property type="entry name" value="P-loop containing nucleoside triphosphate hydrolases"/>
    <property type="match status" value="1"/>
</dbReference>
<evidence type="ECO:0000256" key="8">
    <source>
        <dbReference type="ARBA" id="ARBA00049244"/>
    </source>
</evidence>
<gene>
    <name evidence="11" type="primary">holA</name>
    <name evidence="11" type="ORF">H9701_03745</name>
</gene>
<evidence type="ECO:0000256" key="5">
    <source>
        <dbReference type="ARBA" id="ARBA00022705"/>
    </source>
</evidence>
<dbReference type="EC" id="2.7.7.7" evidence="1"/>
<accession>A0A9D2T0I3</accession>
<dbReference type="NCBIfam" id="TIGR01128">
    <property type="entry name" value="holA"/>
    <property type="match status" value="1"/>
</dbReference>
<dbReference type="InterPro" id="IPR048466">
    <property type="entry name" value="DNA_pol3_delta-like_C"/>
</dbReference>
<evidence type="ECO:0000256" key="3">
    <source>
        <dbReference type="ARBA" id="ARBA00022679"/>
    </source>
</evidence>
<evidence type="ECO:0000259" key="10">
    <source>
        <dbReference type="Pfam" id="PF21694"/>
    </source>
</evidence>
<protein>
    <recommendedName>
        <fullName evidence="2">DNA polymerase III subunit delta</fullName>
        <ecNumber evidence="1">2.7.7.7</ecNumber>
    </recommendedName>
</protein>
<dbReference type="InterPro" id="IPR008921">
    <property type="entry name" value="DNA_pol3_clamp-load_cplx_C"/>
</dbReference>
<keyword evidence="3 11" id="KW-0808">Transferase</keyword>
<dbReference type="AlphaFoldDB" id="A0A9D2T0I3"/>
<evidence type="ECO:0000259" key="9">
    <source>
        <dbReference type="Pfam" id="PF06144"/>
    </source>
</evidence>
<dbReference type="Gene3D" id="1.10.8.60">
    <property type="match status" value="1"/>
</dbReference>
<dbReference type="InterPro" id="IPR027417">
    <property type="entry name" value="P-loop_NTPase"/>
</dbReference>
<evidence type="ECO:0000256" key="6">
    <source>
        <dbReference type="ARBA" id="ARBA00022932"/>
    </source>
</evidence>
<dbReference type="Gene3D" id="3.40.50.300">
    <property type="entry name" value="P-loop containing nucleotide triphosphate hydrolases"/>
    <property type="match status" value="1"/>
</dbReference>
<organism evidence="11 12">
    <name type="scientific">Candidatus Intestinimonas pullistercoris</name>
    <dbReference type="NCBI Taxonomy" id="2838623"/>
    <lineage>
        <taxon>Bacteria</taxon>
        <taxon>Bacillati</taxon>
        <taxon>Bacillota</taxon>
        <taxon>Clostridia</taxon>
        <taxon>Eubacteriales</taxon>
        <taxon>Intestinimonas</taxon>
    </lineage>
</organism>
<dbReference type="GO" id="GO:0003887">
    <property type="term" value="F:DNA-directed DNA polymerase activity"/>
    <property type="evidence" value="ECO:0007669"/>
    <property type="project" value="UniProtKB-KW"/>
</dbReference>
<evidence type="ECO:0000313" key="11">
    <source>
        <dbReference type="EMBL" id="HJC40650.1"/>
    </source>
</evidence>
<feature type="domain" description="DNA polymerase III delta N-terminal" evidence="9">
    <location>
        <begin position="29"/>
        <end position="150"/>
    </location>
</feature>
<evidence type="ECO:0000313" key="12">
    <source>
        <dbReference type="Proteomes" id="UP000823882"/>
    </source>
</evidence>
<dbReference type="PANTHER" id="PTHR34388:SF1">
    <property type="entry name" value="DNA POLYMERASE III SUBUNIT DELTA"/>
    <property type="match status" value="1"/>
</dbReference>
<dbReference type="Gene3D" id="1.20.272.10">
    <property type="match status" value="1"/>
</dbReference>
<dbReference type="InterPro" id="IPR010372">
    <property type="entry name" value="DNA_pol3_delta_N"/>
</dbReference>
<evidence type="ECO:0000256" key="2">
    <source>
        <dbReference type="ARBA" id="ARBA00017703"/>
    </source>
</evidence>
<comment type="caution">
    <text evidence="11">The sequence shown here is derived from an EMBL/GenBank/DDBJ whole genome shotgun (WGS) entry which is preliminary data.</text>
</comment>
<sequence length="354" mass="39101">MAAKTSAADAAALKQLKQDLKAGTLGRLYVFHGEEAYLRDFYLGEMKKALLSGGLEEFNLHTLPAKECDPRALGQVVDCLPMMSQRTMVVVSDYDLFKAPAPDREALAALFDDLPEYVCLVFVYDLIEYKPDARTKLAAALKRSGSVVKFTRQEQGDLVDWIRRRFRALDHDIDSELSRYLIFQCGDLMTGLISEIGKIGAYAKHRVVTREDIDAVATPQLDAVVFQLTDAITAGRFDQSAAVLADLLHMGEAPIKLLSVLGRQLRQLYSARLALEARKGTGYLMELWGMKSDYPARKLLDAARRFDLAWCRAAVTAAAQADLAMKSQSGADGEELLIDLLLELANRPPKAGIA</sequence>
<dbReference type="PANTHER" id="PTHR34388">
    <property type="entry name" value="DNA POLYMERASE III SUBUNIT DELTA"/>
    <property type="match status" value="1"/>
</dbReference>
<keyword evidence="4 11" id="KW-0548">Nucleotidyltransferase</keyword>
<dbReference type="GO" id="GO:0006261">
    <property type="term" value="P:DNA-templated DNA replication"/>
    <property type="evidence" value="ECO:0007669"/>
    <property type="project" value="TreeGrafter"/>
</dbReference>
<evidence type="ECO:0000256" key="4">
    <source>
        <dbReference type="ARBA" id="ARBA00022695"/>
    </source>
</evidence>
<keyword evidence="5" id="KW-0235">DNA replication</keyword>
<reference evidence="11" key="2">
    <citation type="submission" date="2021-04" db="EMBL/GenBank/DDBJ databases">
        <authorList>
            <person name="Gilroy R."/>
        </authorList>
    </citation>
    <scope>NUCLEOTIDE SEQUENCE</scope>
    <source>
        <strain evidence="11">CHK186-1790</strain>
    </source>
</reference>
<dbReference type="InterPro" id="IPR005790">
    <property type="entry name" value="DNA_polIII_delta"/>
</dbReference>
<name>A0A9D2T0I3_9FIRM</name>
<reference evidence="11" key="1">
    <citation type="journal article" date="2021" name="PeerJ">
        <title>Extensive microbial diversity within the chicken gut microbiome revealed by metagenomics and culture.</title>
        <authorList>
            <person name="Gilroy R."/>
            <person name="Ravi A."/>
            <person name="Getino M."/>
            <person name="Pursley I."/>
            <person name="Horton D.L."/>
            <person name="Alikhan N.F."/>
            <person name="Baker D."/>
            <person name="Gharbi K."/>
            <person name="Hall N."/>
            <person name="Watson M."/>
            <person name="Adriaenssens E.M."/>
            <person name="Foster-Nyarko E."/>
            <person name="Jarju S."/>
            <person name="Secka A."/>
            <person name="Antonio M."/>
            <person name="Oren A."/>
            <person name="Chaudhuri R.R."/>
            <person name="La Ragione R."/>
            <person name="Hildebrand F."/>
            <person name="Pallen M.J."/>
        </authorList>
    </citation>
    <scope>NUCLEOTIDE SEQUENCE</scope>
    <source>
        <strain evidence="11">CHK186-1790</strain>
    </source>
</reference>
<evidence type="ECO:0000256" key="7">
    <source>
        <dbReference type="ARBA" id="ARBA00034754"/>
    </source>
</evidence>
<dbReference type="Proteomes" id="UP000823882">
    <property type="component" value="Unassembled WGS sequence"/>
</dbReference>